<dbReference type="Gene3D" id="3.40.50.720">
    <property type="entry name" value="NAD(P)-binding Rossmann-like Domain"/>
    <property type="match status" value="1"/>
</dbReference>
<evidence type="ECO:0000256" key="1">
    <source>
        <dbReference type="ARBA" id="ARBA00006484"/>
    </source>
</evidence>
<organism evidence="4 5">
    <name type="scientific">Cladosporium halotolerans</name>
    <dbReference type="NCBI Taxonomy" id="1052096"/>
    <lineage>
        <taxon>Eukaryota</taxon>
        <taxon>Fungi</taxon>
        <taxon>Dikarya</taxon>
        <taxon>Ascomycota</taxon>
        <taxon>Pezizomycotina</taxon>
        <taxon>Dothideomycetes</taxon>
        <taxon>Dothideomycetidae</taxon>
        <taxon>Cladosporiales</taxon>
        <taxon>Cladosporiaceae</taxon>
        <taxon>Cladosporium</taxon>
    </lineage>
</organism>
<keyword evidence="5" id="KW-1185">Reference proteome</keyword>
<dbReference type="Proteomes" id="UP000803884">
    <property type="component" value="Unassembled WGS sequence"/>
</dbReference>
<dbReference type="PRINTS" id="PR00080">
    <property type="entry name" value="SDRFAMILY"/>
</dbReference>
<evidence type="ECO:0000313" key="5">
    <source>
        <dbReference type="Proteomes" id="UP000803884"/>
    </source>
</evidence>
<dbReference type="PROSITE" id="PS00061">
    <property type="entry name" value="ADH_SHORT"/>
    <property type="match status" value="1"/>
</dbReference>
<evidence type="ECO:0000256" key="2">
    <source>
        <dbReference type="ARBA" id="ARBA00022857"/>
    </source>
</evidence>
<evidence type="ECO:0000256" key="3">
    <source>
        <dbReference type="ARBA" id="ARBA00023002"/>
    </source>
</evidence>
<dbReference type="InterPro" id="IPR020904">
    <property type="entry name" value="Sc_DH/Rdtase_CS"/>
</dbReference>
<dbReference type="PRINTS" id="PR00081">
    <property type="entry name" value="GDHRDH"/>
</dbReference>
<dbReference type="PANTHER" id="PTHR43618:SF8">
    <property type="entry name" value="7ALPHA-HYDROXYSTEROID DEHYDROGENASE"/>
    <property type="match status" value="1"/>
</dbReference>
<reference evidence="4 5" key="1">
    <citation type="journal article" date="2020" name="Microbiol. Resour. Announc.">
        <title>Draft Genome Sequence of a Cladosporium Species Isolated from the Mesophotic Ascidian Didemnum maculosum.</title>
        <authorList>
            <person name="Gioti A."/>
            <person name="Siaperas R."/>
            <person name="Nikolaivits E."/>
            <person name="Le Goff G."/>
            <person name="Ouazzani J."/>
            <person name="Kotoulas G."/>
            <person name="Topakas E."/>
        </authorList>
    </citation>
    <scope>NUCLEOTIDE SEQUENCE [LARGE SCALE GENOMIC DNA]</scope>
    <source>
        <strain evidence="4 5">TM138-S3</strain>
    </source>
</reference>
<comment type="caution">
    <text evidence="4">The sequence shown here is derived from an EMBL/GenBank/DDBJ whole genome shotgun (WGS) entry which is preliminary data.</text>
</comment>
<dbReference type="GO" id="GO:0016491">
    <property type="term" value="F:oxidoreductase activity"/>
    <property type="evidence" value="ECO:0007669"/>
    <property type="project" value="UniProtKB-KW"/>
</dbReference>
<dbReference type="InterPro" id="IPR052178">
    <property type="entry name" value="Sec_Metab_Biosynth_SDR"/>
</dbReference>
<dbReference type="CDD" id="cd05233">
    <property type="entry name" value="SDR_c"/>
    <property type="match status" value="1"/>
</dbReference>
<dbReference type="PANTHER" id="PTHR43618">
    <property type="entry name" value="7-ALPHA-HYDROXYSTEROID DEHYDROGENASE"/>
    <property type="match status" value="1"/>
</dbReference>
<dbReference type="AlphaFoldDB" id="A0AB34KXY0"/>
<dbReference type="SUPFAM" id="SSF51735">
    <property type="entry name" value="NAD(P)-binding Rossmann-fold domains"/>
    <property type="match status" value="1"/>
</dbReference>
<sequence length="271" mass="29258">MSASTARNYLITGGARGIGRGLSRLLLQSGHRVCILDNNVEELDHTAATFSKKYTRGRDFDTVTCNLRQPSEITSAVQSASKLFDGHLDVLVNNAGYTAGVGGANISDMTLELWHATLETNLTAPMLMSQHCTPLLAKSSSRPSGGNIIHISSTRATMSEPDSEAYATTKAGLLGLSQSMAVSLAPRGVRVNAIIPGWIHVENECKEADEQGRKWEDGLSEMDHAWHLTGRVGKVEDILRAVQYLSENDGVTGTEMVVDGGVTRKMVYPEE</sequence>
<proteinExistence type="inferred from homology"/>
<dbReference type="EMBL" id="JAAQHG020000004">
    <property type="protein sequence ID" value="KAL1589648.1"/>
    <property type="molecule type" value="Genomic_DNA"/>
</dbReference>
<evidence type="ECO:0000313" key="4">
    <source>
        <dbReference type="EMBL" id="KAL1589648.1"/>
    </source>
</evidence>
<name>A0AB34KXY0_9PEZI</name>
<gene>
    <name evidence="4" type="ORF">WHR41_01721</name>
</gene>
<dbReference type="InterPro" id="IPR036291">
    <property type="entry name" value="NAD(P)-bd_dom_sf"/>
</dbReference>
<dbReference type="Pfam" id="PF13561">
    <property type="entry name" value="adh_short_C2"/>
    <property type="match status" value="1"/>
</dbReference>
<dbReference type="RefSeq" id="XP_069232753.1">
    <property type="nucleotide sequence ID" value="XM_069370327.1"/>
</dbReference>
<dbReference type="InterPro" id="IPR002347">
    <property type="entry name" value="SDR_fam"/>
</dbReference>
<keyword evidence="3" id="KW-0560">Oxidoreductase</keyword>
<protein>
    <submittedName>
        <fullName evidence="4">Uncharacterized protein</fullName>
    </submittedName>
</protein>
<keyword evidence="2" id="KW-0521">NADP</keyword>
<accession>A0AB34KXY0</accession>
<dbReference type="GeneID" id="96003165"/>
<comment type="similarity">
    <text evidence="1">Belongs to the short-chain dehydrogenases/reductases (SDR) family.</text>
</comment>
<dbReference type="FunFam" id="3.40.50.720:FF:000084">
    <property type="entry name" value="Short-chain dehydrogenase reductase"/>
    <property type="match status" value="1"/>
</dbReference>